<evidence type="ECO:0000256" key="2">
    <source>
        <dbReference type="ARBA" id="ARBA00023235"/>
    </source>
</evidence>
<dbReference type="NCBIfam" id="TIGR00013">
    <property type="entry name" value="taut"/>
    <property type="match status" value="1"/>
</dbReference>
<dbReference type="SUPFAM" id="SSF55331">
    <property type="entry name" value="Tautomerase/MIF"/>
    <property type="match status" value="1"/>
</dbReference>
<evidence type="ECO:0000259" key="5">
    <source>
        <dbReference type="Pfam" id="PF01361"/>
    </source>
</evidence>
<dbReference type="NCBIfam" id="NF002571">
    <property type="entry name" value="PRK02220.1"/>
    <property type="match status" value="1"/>
</dbReference>
<comment type="similarity">
    <text evidence="1 4">Belongs to the 4-oxalocrotonate tautomerase family.</text>
</comment>
<evidence type="ECO:0000256" key="3">
    <source>
        <dbReference type="PIRSR" id="PIRSR618191-1"/>
    </source>
</evidence>
<evidence type="ECO:0000256" key="4">
    <source>
        <dbReference type="RuleBase" id="RU362032"/>
    </source>
</evidence>
<feature type="active site" description="Proton acceptor; via imino nitrogen" evidence="3">
    <location>
        <position position="2"/>
    </location>
</feature>
<organism evidence="6 7">
    <name type="scientific">Bordetella genomosp. 8</name>
    <dbReference type="NCBI Taxonomy" id="1416806"/>
    <lineage>
        <taxon>Bacteria</taxon>
        <taxon>Pseudomonadati</taxon>
        <taxon>Pseudomonadota</taxon>
        <taxon>Betaproteobacteria</taxon>
        <taxon>Burkholderiales</taxon>
        <taxon>Alcaligenaceae</taxon>
        <taxon>Bordetella</taxon>
    </lineage>
</organism>
<feature type="domain" description="4-oxalocrotonate tautomerase-like" evidence="5">
    <location>
        <begin position="2"/>
        <end position="60"/>
    </location>
</feature>
<proteinExistence type="inferred from homology"/>
<sequence length="66" mass="7213">MPYVRIEMLEGRTEEQKAAIAKVVTQAMEDHAGAPPQSVFVVFEDVARENWAVGGTLISQRKPAAS</sequence>
<dbReference type="STRING" id="1416806.CAL12_07660"/>
<dbReference type="OrthoDB" id="8527422at2"/>
<dbReference type="InterPro" id="IPR018191">
    <property type="entry name" value="4-OT"/>
</dbReference>
<dbReference type="GO" id="GO:0016853">
    <property type="term" value="F:isomerase activity"/>
    <property type="evidence" value="ECO:0007669"/>
    <property type="project" value="UniProtKB-UniRule"/>
</dbReference>
<evidence type="ECO:0000313" key="6">
    <source>
        <dbReference type="EMBL" id="ARP80724.1"/>
    </source>
</evidence>
<dbReference type="PANTHER" id="PTHR35530">
    <property type="entry name" value="TAUTOMERASE-RELATED"/>
    <property type="match status" value="1"/>
</dbReference>
<evidence type="ECO:0000313" key="7">
    <source>
        <dbReference type="Proteomes" id="UP000194151"/>
    </source>
</evidence>
<reference evidence="6 7" key="1">
    <citation type="submission" date="2017-05" db="EMBL/GenBank/DDBJ databases">
        <title>Complete and WGS of Bordetella genogroups.</title>
        <authorList>
            <person name="Spilker T."/>
            <person name="LiPuma J."/>
        </authorList>
    </citation>
    <scope>NUCLEOTIDE SEQUENCE [LARGE SCALE GENOMIC DNA]</scope>
    <source>
        <strain evidence="6 7">AU19157</strain>
    </source>
</reference>
<dbReference type="Pfam" id="PF01361">
    <property type="entry name" value="Tautomerase"/>
    <property type="match status" value="1"/>
</dbReference>
<dbReference type="InterPro" id="IPR004370">
    <property type="entry name" value="4-OT-like_dom"/>
</dbReference>
<dbReference type="EMBL" id="CP021108">
    <property type="protein sequence ID" value="ARP80724.1"/>
    <property type="molecule type" value="Genomic_DNA"/>
</dbReference>
<gene>
    <name evidence="6" type="ORF">CAL12_07660</name>
</gene>
<dbReference type="KEGG" id="bgv:CAL12_07660"/>
<keyword evidence="2 4" id="KW-0413">Isomerase</keyword>
<accession>A0A1W6YI99</accession>
<name>A0A1W6YI99_9BORD</name>
<keyword evidence="7" id="KW-1185">Reference proteome</keyword>
<protein>
    <recommendedName>
        <fullName evidence="4">Tautomerase</fullName>
        <ecNumber evidence="4">5.3.2.-</ecNumber>
    </recommendedName>
</protein>
<dbReference type="AlphaFoldDB" id="A0A1W6YI99"/>
<dbReference type="Proteomes" id="UP000194151">
    <property type="component" value="Chromosome"/>
</dbReference>
<dbReference type="InterPro" id="IPR014347">
    <property type="entry name" value="Tautomerase/MIF_sf"/>
</dbReference>
<dbReference type="Gene3D" id="3.30.429.10">
    <property type="entry name" value="Macrophage Migration Inhibitory Factor"/>
    <property type="match status" value="1"/>
</dbReference>
<evidence type="ECO:0000256" key="1">
    <source>
        <dbReference type="ARBA" id="ARBA00006723"/>
    </source>
</evidence>
<dbReference type="PANTHER" id="PTHR35530:SF1">
    <property type="entry name" value="2-HYDROXYMUCONATE TAUTOMERASE"/>
    <property type="match status" value="1"/>
</dbReference>
<dbReference type="EC" id="5.3.2.-" evidence="4"/>